<keyword evidence="4" id="KW-0863">Zinc-finger</keyword>
<sequence length="437" mass="50515">METINPRFLSLDHFNPRVAEPWHPDNMICPENDELDSYTFPSDSLSERMDFLLLSLQSHAVSNPLLSDDLNSLQLRGFFTTANFRKLIHALYSQRFNHLHIIHWPTFRPETISLTLLLAAGMAGAAFLHRASQDSNIPAVVLPSSRLLETAEDYVFEELRRWSISAEAPRSMDLGLEFCQAALLMGTAVDSDNDEKTCERMANHRLPILVAALRSHGLPFARQTMSEDSTEWSRFIRNESWTRTVAWAFFSDSLKTMFYNIPPIMAMREMDISLPCSSGLWYAETPESFDMLRRMEPLAPEPLSLSTVIEDLLGDEWDQRLVYLRDRLSVPHLHAVIMSLHLVIFNFQAIMMPACCYPLLIRALDRWEMLWDFTQARVPQSEKRLLGVARHAHELAWLWRMIVEHSGGKTQCEVKYLKRNICYDTTDFSRFLQDIKS</sequence>
<dbReference type="InterPro" id="IPR051059">
    <property type="entry name" value="VerF-like"/>
</dbReference>
<dbReference type="PANTHER" id="PTHR40626">
    <property type="entry name" value="MIP31509P"/>
    <property type="match status" value="1"/>
</dbReference>
<dbReference type="InterPro" id="IPR007219">
    <property type="entry name" value="XnlR_reg_dom"/>
</dbReference>
<keyword evidence="2" id="KW-0479">Metal-binding</keyword>
<evidence type="ECO:0000256" key="2">
    <source>
        <dbReference type="ARBA" id="ARBA00022723"/>
    </source>
</evidence>
<evidence type="ECO:0000256" key="5">
    <source>
        <dbReference type="ARBA" id="ARBA00022833"/>
    </source>
</evidence>
<dbReference type="GO" id="GO:0005634">
    <property type="term" value="C:nucleus"/>
    <property type="evidence" value="ECO:0007669"/>
    <property type="project" value="UniProtKB-SubCell"/>
</dbReference>
<accession>A0A8H4LG20</accession>
<reference evidence="8 9" key="1">
    <citation type="submission" date="2020-01" db="EMBL/GenBank/DDBJ databases">
        <title>Identification and distribution of gene clusters putatively required for synthesis of sphingolipid metabolism inhibitors in phylogenetically diverse species of the filamentous fungus Fusarium.</title>
        <authorList>
            <person name="Kim H.-S."/>
            <person name="Busman M."/>
            <person name="Brown D.W."/>
            <person name="Divon H."/>
            <person name="Uhlig S."/>
            <person name="Proctor R.H."/>
        </authorList>
    </citation>
    <scope>NUCLEOTIDE SEQUENCE [LARGE SCALE GENOMIC DNA]</scope>
    <source>
        <strain evidence="8 9">NRRL 20459</strain>
    </source>
</reference>
<evidence type="ECO:0000256" key="3">
    <source>
        <dbReference type="ARBA" id="ARBA00022737"/>
    </source>
</evidence>
<name>A0A8H4LG20_9HYPO</name>
<dbReference type="PANTHER" id="PTHR40626:SF11">
    <property type="entry name" value="ZINC FINGER PROTEIN YPR022C"/>
    <property type="match status" value="1"/>
</dbReference>
<evidence type="ECO:0000256" key="1">
    <source>
        <dbReference type="ARBA" id="ARBA00004123"/>
    </source>
</evidence>
<keyword evidence="9" id="KW-1185">Reference proteome</keyword>
<dbReference type="OrthoDB" id="3945418at2759"/>
<dbReference type="GO" id="GO:0008270">
    <property type="term" value="F:zinc ion binding"/>
    <property type="evidence" value="ECO:0007669"/>
    <property type="project" value="UniProtKB-KW"/>
</dbReference>
<dbReference type="GO" id="GO:0006351">
    <property type="term" value="P:DNA-templated transcription"/>
    <property type="evidence" value="ECO:0007669"/>
    <property type="project" value="InterPro"/>
</dbReference>
<comment type="caution">
    <text evidence="8">The sequence shown here is derived from an EMBL/GenBank/DDBJ whole genome shotgun (WGS) entry which is preliminary data.</text>
</comment>
<dbReference type="Pfam" id="PF04082">
    <property type="entry name" value="Fungal_trans"/>
    <property type="match status" value="1"/>
</dbReference>
<evidence type="ECO:0000313" key="9">
    <source>
        <dbReference type="Proteomes" id="UP000554235"/>
    </source>
</evidence>
<gene>
    <name evidence="8" type="ORF">FALBO_4726</name>
</gene>
<evidence type="ECO:0000259" key="7">
    <source>
        <dbReference type="Pfam" id="PF04082"/>
    </source>
</evidence>
<keyword evidence="5" id="KW-0862">Zinc</keyword>
<dbReference type="GO" id="GO:0000785">
    <property type="term" value="C:chromatin"/>
    <property type="evidence" value="ECO:0007669"/>
    <property type="project" value="TreeGrafter"/>
</dbReference>
<dbReference type="EMBL" id="JAADYS010000625">
    <property type="protein sequence ID" value="KAF4468386.1"/>
    <property type="molecule type" value="Genomic_DNA"/>
</dbReference>
<keyword evidence="6" id="KW-0539">Nucleus</keyword>
<keyword evidence="3" id="KW-0677">Repeat</keyword>
<dbReference type="Proteomes" id="UP000554235">
    <property type="component" value="Unassembled WGS sequence"/>
</dbReference>
<organism evidence="8 9">
    <name type="scientific">Fusarium albosuccineum</name>
    <dbReference type="NCBI Taxonomy" id="1237068"/>
    <lineage>
        <taxon>Eukaryota</taxon>
        <taxon>Fungi</taxon>
        <taxon>Dikarya</taxon>
        <taxon>Ascomycota</taxon>
        <taxon>Pezizomycotina</taxon>
        <taxon>Sordariomycetes</taxon>
        <taxon>Hypocreomycetidae</taxon>
        <taxon>Hypocreales</taxon>
        <taxon>Nectriaceae</taxon>
        <taxon>Fusarium</taxon>
        <taxon>Fusarium decemcellulare species complex</taxon>
    </lineage>
</organism>
<comment type="subcellular location">
    <subcellularLocation>
        <location evidence="1">Nucleus</location>
    </subcellularLocation>
</comment>
<dbReference type="GO" id="GO:0000981">
    <property type="term" value="F:DNA-binding transcription factor activity, RNA polymerase II-specific"/>
    <property type="evidence" value="ECO:0007669"/>
    <property type="project" value="InterPro"/>
</dbReference>
<dbReference type="AlphaFoldDB" id="A0A8H4LG20"/>
<evidence type="ECO:0000256" key="6">
    <source>
        <dbReference type="ARBA" id="ARBA00023242"/>
    </source>
</evidence>
<evidence type="ECO:0000256" key="4">
    <source>
        <dbReference type="ARBA" id="ARBA00022771"/>
    </source>
</evidence>
<feature type="domain" description="Xylanolytic transcriptional activator regulatory" evidence="7">
    <location>
        <begin position="92"/>
        <end position="293"/>
    </location>
</feature>
<dbReference type="GO" id="GO:0000978">
    <property type="term" value="F:RNA polymerase II cis-regulatory region sequence-specific DNA binding"/>
    <property type="evidence" value="ECO:0007669"/>
    <property type="project" value="InterPro"/>
</dbReference>
<protein>
    <recommendedName>
        <fullName evidence="7">Xylanolytic transcriptional activator regulatory domain-containing protein</fullName>
    </recommendedName>
</protein>
<evidence type="ECO:0000313" key="8">
    <source>
        <dbReference type="EMBL" id="KAF4468386.1"/>
    </source>
</evidence>
<proteinExistence type="predicted"/>